<gene>
    <name evidence="1" type="ORF">MSAR_01560</name>
</gene>
<dbReference type="EMBL" id="AP022595">
    <property type="protein sequence ID" value="BBY57020.1"/>
    <property type="molecule type" value="Genomic_DNA"/>
</dbReference>
<evidence type="ECO:0000313" key="1">
    <source>
        <dbReference type="EMBL" id="BBY57020.1"/>
    </source>
</evidence>
<protein>
    <submittedName>
        <fullName evidence="1">Uncharacterized protein</fullName>
    </submittedName>
</protein>
<organism evidence="1 2">
    <name type="scientific">Mycolicibacterium sarraceniae</name>
    <dbReference type="NCBI Taxonomy" id="1534348"/>
    <lineage>
        <taxon>Bacteria</taxon>
        <taxon>Bacillati</taxon>
        <taxon>Actinomycetota</taxon>
        <taxon>Actinomycetes</taxon>
        <taxon>Mycobacteriales</taxon>
        <taxon>Mycobacteriaceae</taxon>
        <taxon>Mycolicibacterium</taxon>
    </lineage>
</organism>
<dbReference type="KEGG" id="msar:MSAR_01560"/>
<reference evidence="1 2" key="1">
    <citation type="journal article" date="2019" name="Emerg. Microbes Infect.">
        <title>Comprehensive subspecies identification of 175 nontuberculous mycobacteria species based on 7547 genomic profiles.</title>
        <authorList>
            <person name="Matsumoto Y."/>
            <person name="Kinjo T."/>
            <person name="Motooka D."/>
            <person name="Nabeya D."/>
            <person name="Jung N."/>
            <person name="Uechi K."/>
            <person name="Horii T."/>
            <person name="Iida T."/>
            <person name="Fujita J."/>
            <person name="Nakamura S."/>
        </authorList>
    </citation>
    <scope>NUCLEOTIDE SEQUENCE [LARGE SCALE GENOMIC DNA]</scope>
    <source>
        <strain evidence="1 2">JCM 30395</strain>
    </source>
</reference>
<dbReference type="Proteomes" id="UP000466445">
    <property type="component" value="Chromosome"/>
</dbReference>
<proteinExistence type="predicted"/>
<dbReference type="AlphaFoldDB" id="A0A7I7SKG5"/>
<sequence length="115" mass="13133">MPRRTMTVNRVWYHPLRKTNVEDWGQVRELPNGRDLLEVFVDFAQSDIDNDSLVREDRESYAVVTGVERKNRAVVRQDPAVVKAAKLAGTDIAQAGRSTARLVHEAHSAWRRTAH</sequence>
<keyword evidence="2" id="KW-1185">Reference proteome</keyword>
<dbReference type="RefSeq" id="WP_163694398.1">
    <property type="nucleotide sequence ID" value="NZ_AP022595.1"/>
</dbReference>
<name>A0A7I7SKG5_9MYCO</name>
<accession>A0A7I7SKG5</accession>
<evidence type="ECO:0000313" key="2">
    <source>
        <dbReference type="Proteomes" id="UP000466445"/>
    </source>
</evidence>